<evidence type="ECO:0000256" key="5">
    <source>
        <dbReference type="ARBA" id="ARBA00022989"/>
    </source>
</evidence>
<evidence type="ECO:0000256" key="8">
    <source>
        <dbReference type="SAM" id="MobiDB-lite"/>
    </source>
</evidence>
<keyword evidence="10" id="KW-1185">Reference proteome</keyword>
<dbReference type="PANTHER" id="PTHR14110">
    <property type="entry name" value="MITOCHONDRIAL IMPORT INNER MEMBRANE TRANSLOCASE SUBUNIT TIM22"/>
    <property type="match status" value="1"/>
</dbReference>
<dbReference type="GO" id="GO:0042721">
    <property type="term" value="C:TIM22 mitochondrial import inner membrane insertion complex"/>
    <property type="evidence" value="ECO:0007669"/>
    <property type="project" value="InterPro"/>
</dbReference>
<evidence type="ECO:0000256" key="3">
    <source>
        <dbReference type="ARBA" id="ARBA00022692"/>
    </source>
</evidence>
<dbReference type="GO" id="GO:0008320">
    <property type="term" value="F:protein transmembrane transporter activity"/>
    <property type="evidence" value="ECO:0007669"/>
    <property type="project" value="TreeGrafter"/>
</dbReference>
<evidence type="ECO:0000256" key="4">
    <source>
        <dbReference type="ARBA" id="ARBA00022792"/>
    </source>
</evidence>
<keyword evidence="3" id="KW-0812">Transmembrane</keyword>
<evidence type="ECO:0000313" key="10">
    <source>
        <dbReference type="Proteomes" id="UP000327013"/>
    </source>
</evidence>
<dbReference type="InterPro" id="IPR039175">
    <property type="entry name" value="TIM22"/>
</dbReference>
<keyword evidence="4" id="KW-0999">Mitochondrion inner membrane</keyword>
<evidence type="ECO:0000256" key="2">
    <source>
        <dbReference type="ARBA" id="ARBA00008444"/>
    </source>
</evidence>
<dbReference type="OrthoDB" id="75343at2759"/>
<name>A0A5N6KZ15_9ROSI</name>
<evidence type="ECO:0000256" key="7">
    <source>
        <dbReference type="ARBA" id="ARBA00023136"/>
    </source>
</evidence>
<comment type="similarity">
    <text evidence="2">Belongs to the Tim17/Tim22/Tim23 family.</text>
</comment>
<keyword evidence="6" id="KW-0496">Mitochondrion</keyword>
<comment type="subcellular location">
    <subcellularLocation>
        <location evidence="1">Mitochondrion inner membrane</location>
        <topology evidence="1">Multi-pass membrane protein</topology>
    </subcellularLocation>
</comment>
<keyword evidence="7" id="KW-0472">Membrane</keyword>
<comment type="caution">
    <text evidence="9">The sequence shown here is derived from an EMBL/GenBank/DDBJ whole genome shotgun (WGS) entry which is preliminary data.</text>
</comment>
<gene>
    <name evidence="9" type="ORF">FH972_024616</name>
</gene>
<dbReference type="GO" id="GO:0030943">
    <property type="term" value="F:mitochondrion targeting sequence binding"/>
    <property type="evidence" value="ECO:0007669"/>
    <property type="project" value="TreeGrafter"/>
</dbReference>
<organism evidence="9 10">
    <name type="scientific">Carpinus fangiana</name>
    <dbReference type="NCBI Taxonomy" id="176857"/>
    <lineage>
        <taxon>Eukaryota</taxon>
        <taxon>Viridiplantae</taxon>
        <taxon>Streptophyta</taxon>
        <taxon>Embryophyta</taxon>
        <taxon>Tracheophyta</taxon>
        <taxon>Spermatophyta</taxon>
        <taxon>Magnoliopsida</taxon>
        <taxon>eudicotyledons</taxon>
        <taxon>Gunneridae</taxon>
        <taxon>Pentapetalae</taxon>
        <taxon>rosids</taxon>
        <taxon>fabids</taxon>
        <taxon>Fagales</taxon>
        <taxon>Betulaceae</taxon>
        <taxon>Carpinus</taxon>
    </lineage>
</organism>
<dbReference type="PANTHER" id="PTHR14110:SF0">
    <property type="entry name" value="MITOCHONDRIAL IMPORT INNER MEMBRANE TRANSLOCASE SUBUNIT TIM22"/>
    <property type="match status" value="1"/>
</dbReference>
<accession>A0A5N6KZ15</accession>
<sequence length="189" mass="19208">MNVPGSAPLGGIMGGAGGQPAMNPQQAQEQMMVKWMQAAMESCPAKTVLAGTMGFGLGGAFGLFMSSMRYDTPLSTGVNGATSSVSTLPMREQLRHGLKDMGRASWSSAKNFGKVGAIFSGSECCIEGLRGRNELSNGVAAGCVTGGLLAYKAGPQAAAVGCLGFAAFSAAIDTYMRQPGEPATGGRID</sequence>
<evidence type="ECO:0000256" key="1">
    <source>
        <dbReference type="ARBA" id="ARBA00004448"/>
    </source>
</evidence>
<evidence type="ECO:0000313" key="9">
    <source>
        <dbReference type="EMBL" id="KAB8360882.1"/>
    </source>
</evidence>
<proteinExistence type="inferred from homology"/>
<evidence type="ECO:0000256" key="6">
    <source>
        <dbReference type="ARBA" id="ARBA00023128"/>
    </source>
</evidence>
<dbReference type="AlphaFoldDB" id="A0A5N6KZ15"/>
<feature type="region of interest" description="Disordered" evidence="8">
    <location>
        <begin position="1"/>
        <end position="24"/>
    </location>
</feature>
<evidence type="ECO:0008006" key="11">
    <source>
        <dbReference type="Google" id="ProtNLM"/>
    </source>
</evidence>
<dbReference type="GO" id="GO:0045039">
    <property type="term" value="P:protein insertion into mitochondrial inner membrane"/>
    <property type="evidence" value="ECO:0007669"/>
    <property type="project" value="InterPro"/>
</dbReference>
<dbReference type="Pfam" id="PF02466">
    <property type="entry name" value="Tim17"/>
    <property type="match status" value="1"/>
</dbReference>
<feature type="compositionally biased region" description="Low complexity" evidence="8">
    <location>
        <begin position="1"/>
        <end position="10"/>
    </location>
</feature>
<reference evidence="9 10" key="1">
    <citation type="submission" date="2019-06" db="EMBL/GenBank/DDBJ databases">
        <title>A chromosomal-level reference genome of Carpinus fangiana (Coryloideae, Betulaceae).</title>
        <authorList>
            <person name="Yang X."/>
            <person name="Wang Z."/>
            <person name="Zhang L."/>
            <person name="Hao G."/>
            <person name="Liu J."/>
            <person name="Yang Y."/>
        </authorList>
    </citation>
    <scope>NUCLEOTIDE SEQUENCE [LARGE SCALE GENOMIC DNA]</scope>
    <source>
        <strain evidence="9">Cfa_2016G</strain>
        <tissue evidence="9">Leaf</tissue>
    </source>
</reference>
<protein>
    <recommendedName>
        <fullName evidence="11">Mitochondrial import inner membrane translocase subunit TIM22</fullName>
    </recommendedName>
</protein>
<dbReference type="EMBL" id="VIBQ01000017">
    <property type="protein sequence ID" value="KAB8360882.1"/>
    <property type="molecule type" value="Genomic_DNA"/>
</dbReference>
<keyword evidence="5" id="KW-1133">Transmembrane helix</keyword>
<dbReference type="Proteomes" id="UP000327013">
    <property type="component" value="Unassembled WGS sequence"/>
</dbReference>